<gene>
    <name evidence="2" type="ORF">FOKN1_0925</name>
</gene>
<reference evidence="2 3" key="1">
    <citation type="submission" date="2017-05" db="EMBL/GenBank/DDBJ databases">
        <title>Thiocyanate degradation by Thiohalobacter thiocyanaticus FOKN1.</title>
        <authorList>
            <person name="Oshiki M."/>
            <person name="Fukushima T."/>
            <person name="Kawano S."/>
            <person name="Nakagawa J."/>
        </authorList>
    </citation>
    <scope>NUCLEOTIDE SEQUENCE [LARGE SCALE GENOMIC DNA]</scope>
    <source>
        <strain evidence="2 3">FOKN1</strain>
    </source>
</reference>
<dbReference type="InterPro" id="IPR013783">
    <property type="entry name" value="Ig-like_fold"/>
</dbReference>
<dbReference type="RefSeq" id="WP_157745362.1">
    <property type="nucleotide sequence ID" value="NZ_AP018052.1"/>
</dbReference>
<evidence type="ECO:0000256" key="1">
    <source>
        <dbReference type="SAM" id="Phobius"/>
    </source>
</evidence>
<dbReference type="SUPFAM" id="SSF49265">
    <property type="entry name" value="Fibronectin type III"/>
    <property type="match status" value="1"/>
</dbReference>
<keyword evidence="1" id="KW-0812">Transmembrane</keyword>
<evidence type="ECO:0000313" key="2">
    <source>
        <dbReference type="EMBL" id="BAZ93326.1"/>
    </source>
</evidence>
<dbReference type="AlphaFoldDB" id="A0A1Z4VNV7"/>
<accession>A0A1Z4VNV7</accession>
<dbReference type="Proteomes" id="UP000218765">
    <property type="component" value="Chromosome"/>
</dbReference>
<dbReference type="Gene3D" id="2.60.40.10">
    <property type="entry name" value="Immunoglobulins"/>
    <property type="match status" value="1"/>
</dbReference>
<evidence type="ECO:0008006" key="4">
    <source>
        <dbReference type="Google" id="ProtNLM"/>
    </source>
</evidence>
<evidence type="ECO:0000313" key="3">
    <source>
        <dbReference type="Proteomes" id="UP000218765"/>
    </source>
</evidence>
<name>A0A1Z4VNV7_9GAMM</name>
<sequence>MPLSRLNKIRDPRALRSLGLTGLLLLFAVLPVRAAPPVLETSQSLATAGDFRLSWQGGAEGAVYELQQSAAQGFTETRTRYRGPDTATQLSGLPDGDYSYRVRVVEPGPSAWSEAVTVEVRHHPLSRALGFFAVGLVVFVATVILITRGARDD</sequence>
<keyword evidence="1" id="KW-1133">Transmembrane helix</keyword>
<dbReference type="EMBL" id="AP018052">
    <property type="protein sequence ID" value="BAZ93326.1"/>
    <property type="molecule type" value="Genomic_DNA"/>
</dbReference>
<keyword evidence="1" id="KW-0472">Membrane</keyword>
<keyword evidence="3" id="KW-1185">Reference proteome</keyword>
<dbReference type="InterPro" id="IPR036116">
    <property type="entry name" value="FN3_sf"/>
</dbReference>
<protein>
    <recommendedName>
        <fullName evidence="4">Fibronectin type III domain-containing protein</fullName>
    </recommendedName>
</protein>
<dbReference type="KEGG" id="ttc:FOKN1_0925"/>
<dbReference type="OrthoDB" id="982755at2"/>
<proteinExistence type="predicted"/>
<feature type="transmembrane region" description="Helical" evidence="1">
    <location>
        <begin position="128"/>
        <end position="147"/>
    </location>
</feature>
<organism evidence="2 3">
    <name type="scientific">Thiohalobacter thiocyanaticus</name>
    <dbReference type="NCBI Taxonomy" id="585455"/>
    <lineage>
        <taxon>Bacteria</taxon>
        <taxon>Pseudomonadati</taxon>
        <taxon>Pseudomonadota</taxon>
        <taxon>Gammaproteobacteria</taxon>
        <taxon>Thiohalobacterales</taxon>
        <taxon>Thiohalobacteraceae</taxon>
        <taxon>Thiohalobacter</taxon>
    </lineage>
</organism>